<gene>
    <name evidence="2" type="primary">TMEM53</name>
</gene>
<reference evidence="2 3" key="1">
    <citation type="submission" date="2016-06" db="EMBL/GenBank/DDBJ databases">
        <title>Genome of Rhinopithecus bieti.</title>
        <authorList>
            <person name="Wu"/>
            <person name="C.-I. and Zhang"/>
            <person name="Y."/>
        </authorList>
    </citation>
    <scope>NUCLEOTIDE SEQUENCE</scope>
</reference>
<protein>
    <submittedName>
        <fullName evidence="2">Transmembrane protein 53</fullName>
    </submittedName>
</protein>
<accession>A0A2K6M8U1</accession>
<keyword evidence="1" id="KW-0472">Membrane</keyword>
<keyword evidence="3" id="KW-1185">Reference proteome</keyword>
<organism evidence="2 3">
    <name type="scientific">Rhinopithecus bieti</name>
    <name type="common">Black snub-nosed monkey</name>
    <name type="synonym">Pygathrix bieti</name>
    <dbReference type="NCBI Taxonomy" id="61621"/>
    <lineage>
        <taxon>Eukaryota</taxon>
        <taxon>Metazoa</taxon>
        <taxon>Chordata</taxon>
        <taxon>Craniata</taxon>
        <taxon>Vertebrata</taxon>
        <taxon>Euteleostomi</taxon>
        <taxon>Mammalia</taxon>
        <taxon>Eutheria</taxon>
        <taxon>Euarchontoglires</taxon>
        <taxon>Primates</taxon>
        <taxon>Haplorrhini</taxon>
        <taxon>Catarrhini</taxon>
        <taxon>Cercopithecidae</taxon>
        <taxon>Colobinae</taxon>
        <taxon>Rhinopithecus</taxon>
    </lineage>
</organism>
<evidence type="ECO:0000313" key="3">
    <source>
        <dbReference type="Proteomes" id="UP000233180"/>
    </source>
</evidence>
<reference evidence="2" key="2">
    <citation type="submission" date="2025-08" db="UniProtKB">
        <authorList>
            <consortium name="Ensembl"/>
        </authorList>
    </citation>
    <scope>IDENTIFICATION</scope>
</reference>
<keyword evidence="1" id="KW-1133">Transmembrane helix</keyword>
<keyword evidence="1" id="KW-0812">Transmembrane</keyword>
<proteinExistence type="predicted"/>
<evidence type="ECO:0000313" key="2">
    <source>
        <dbReference type="Ensembl" id="ENSRBIP00000032189.1"/>
    </source>
</evidence>
<dbReference type="GeneTree" id="ENSGT00390000000715"/>
<dbReference type="AlphaFoldDB" id="A0A2K6M8U1"/>
<evidence type="ECO:0000256" key="1">
    <source>
        <dbReference type="SAM" id="Phobius"/>
    </source>
</evidence>
<sequence length="80" mass="8792">MAELHSAELDYTIEIPDQPCWSQSLLHGLLLAAFTIAGGWHLCWDRGATHTPARLGSTGANAAWLSPSMHHPRLRAPRHS</sequence>
<dbReference type="Ensembl" id="ENSRBIT00000056161.1">
    <property type="protein sequence ID" value="ENSRBIP00000032189.1"/>
    <property type="gene ID" value="ENSRBIG00000039894.1"/>
</dbReference>
<reference evidence="2" key="3">
    <citation type="submission" date="2025-09" db="UniProtKB">
        <authorList>
            <consortium name="Ensembl"/>
        </authorList>
    </citation>
    <scope>IDENTIFICATION</scope>
</reference>
<feature type="transmembrane region" description="Helical" evidence="1">
    <location>
        <begin position="25"/>
        <end position="44"/>
    </location>
</feature>
<name>A0A2K6M8U1_RHIBE</name>
<dbReference type="Proteomes" id="UP000233180">
    <property type="component" value="Unassembled WGS sequence"/>
</dbReference>